<accession>A0A0D6JCE5</accession>
<comment type="subcellular location">
    <subcellularLocation>
        <location evidence="1">Membrane</location>
        <topology evidence="1">Multi-pass membrane protein</topology>
    </subcellularLocation>
</comment>
<comment type="similarity">
    <text evidence="2 6">Belongs to the BI1 family.</text>
</comment>
<dbReference type="OrthoDB" id="9793828at2"/>
<dbReference type="PANTHER" id="PTHR23291">
    <property type="entry name" value="BAX INHIBITOR-RELATED"/>
    <property type="match status" value="1"/>
</dbReference>
<dbReference type="PANTHER" id="PTHR23291:SF50">
    <property type="entry name" value="PROTEIN LIFEGUARD 4"/>
    <property type="match status" value="1"/>
</dbReference>
<gene>
    <name evidence="7" type="ORF">YBN1229_v1_1087</name>
</gene>
<dbReference type="RefSeq" id="WP_046477173.1">
    <property type="nucleotide sequence ID" value="NZ_LN829118.1"/>
</dbReference>
<feature type="transmembrane region" description="Helical" evidence="6">
    <location>
        <begin position="188"/>
        <end position="206"/>
    </location>
</feature>
<feature type="transmembrane region" description="Helical" evidence="6">
    <location>
        <begin position="108"/>
        <end position="127"/>
    </location>
</feature>
<proteinExistence type="inferred from homology"/>
<evidence type="ECO:0000256" key="2">
    <source>
        <dbReference type="ARBA" id="ARBA00010350"/>
    </source>
</evidence>
<evidence type="ECO:0000313" key="7">
    <source>
        <dbReference type="EMBL" id="CPR17062.1"/>
    </source>
</evidence>
<keyword evidence="4 6" id="KW-1133">Transmembrane helix</keyword>
<evidence type="ECO:0000256" key="5">
    <source>
        <dbReference type="ARBA" id="ARBA00023136"/>
    </source>
</evidence>
<evidence type="ECO:0000256" key="4">
    <source>
        <dbReference type="ARBA" id="ARBA00022989"/>
    </source>
</evidence>
<evidence type="ECO:0000313" key="8">
    <source>
        <dbReference type="Proteomes" id="UP000033187"/>
    </source>
</evidence>
<dbReference type="InterPro" id="IPR006214">
    <property type="entry name" value="Bax_inhibitor_1-related"/>
</dbReference>
<organism evidence="7 8">
    <name type="scientific">Candidatus Filomicrobium marinum</name>
    <dbReference type="NCBI Taxonomy" id="1608628"/>
    <lineage>
        <taxon>Bacteria</taxon>
        <taxon>Pseudomonadati</taxon>
        <taxon>Pseudomonadota</taxon>
        <taxon>Alphaproteobacteria</taxon>
        <taxon>Hyphomicrobiales</taxon>
        <taxon>Hyphomicrobiaceae</taxon>
        <taxon>Filomicrobium</taxon>
    </lineage>
</organism>
<reference evidence="8" key="1">
    <citation type="submission" date="2015-02" db="EMBL/GenBank/DDBJ databases">
        <authorList>
            <person name="Chooi Y.-H."/>
        </authorList>
    </citation>
    <scope>NUCLEOTIDE SEQUENCE [LARGE SCALE GENOMIC DNA]</scope>
    <source>
        <strain evidence="8">strain Y</strain>
    </source>
</reference>
<dbReference type="Pfam" id="PF01027">
    <property type="entry name" value="Bax1-I"/>
    <property type="match status" value="1"/>
</dbReference>
<dbReference type="AlphaFoldDB" id="A0A0D6JCE5"/>
<name>A0A0D6JCE5_9HYPH</name>
<protein>
    <recommendedName>
        <fullName evidence="9">Inner membrane protein YbhL</fullName>
    </recommendedName>
</protein>
<keyword evidence="3 6" id="KW-0812">Transmembrane</keyword>
<feature type="transmembrane region" description="Helical" evidence="6">
    <location>
        <begin position="164"/>
        <end position="182"/>
    </location>
</feature>
<dbReference type="EMBL" id="LN829119">
    <property type="protein sequence ID" value="CPR17062.1"/>
    <property type="molecule type" value="Genomic_DNA"/>
</dbReference>
<evidence type="ECO:0000256" key="3">
    <source>
        <dbReference type="ARBA" id="ARBA00022692"/>
    </source>
</evidence>
<evidence type="ECO:0008006" key="9">
    <source>
        <dbReference type="Google" id="ProtNLM"/>
    </source>
</evidence>
<evidence type="ECO:0000256" key="1">
    <source>
        <dbReference type="ARBA" id="ARBA00004141"/>
    </source>
</evidence>
<keyword evidence="5 6" id="KW-0472">Membrane</keyword>
<dbReference type="CDD" id="cd10432">
    <property type="entry name" value="BI-1-like_bacterial"/>
    <property type="match status" value="1"/>
</dbReference>
<dbReference type="GO" id="GO:0005886">
    <property type="term" value="C:plasma membrane"/>
    <property type="evidence" value="ECO:0007669"/>
    <property type="project" value="TreeGrafter"/>
</dbReference>
<sequence length="254" mass="27438">MTEYENRYAQAATATTRTGAAVDEGLRSYMLGVYNYMAAGVGLTGVVAYLVYTLAVVTGADGKVAGLTEFGTALYASPLKWVVMLAPLAFVFFLGFRIQKMSIGAAQMTFWAFAAIMGVSLSSIFLVFTGQSITQVFFVTAAAFASLSAWGYMTKRDLSGWGSFLIMGVVGIIIAAIVNWFLQSSALAFAISVIGVLVFAGLTAYDTQRIKDEYLAIRHDSTMVAKAAIMGALSLYLDFINMFMMLLQLFGNRE</sequence>
<keyword evidence="8" id="KW-1185">Reference proteome</keyword>
<feature type="transmembrane region" description="Helical" evidence="6">
    <location>
        <begin position="78"/>
        <end position="96"/>
    </location>
</feature>
<evidence type="ECO:0000256" key="6">
    <source>
        <dbReference type="RuleBase" id="RU004379"/>
    </source>
</evidence>
<dbReference type="Proteomes" id="UP000033187">
    <property type="component" value="Chromosome 1"/>
</dbReference>
<dbReference type="KEGG" id="fiy:BN1229_v1_1087"/>
<feature type="transmembrane region" description="Helical" evidence="6">
    <location>
        <begin position="36"/>
        <end position="58"/>
    </location>
</feature>
<feature type="transmembrane region" description="Helical" evidence="6">
    <location>
        <begin position="133"/>
        <end position="152"/>
    </location>
</feature>
<dbReference type="KEGG" id="fil:BN1229_v1_1086"/>
<feature type="transmembrane region" description="Helical" evidence="6">
    <location>
        <begin position="227"/>
        <end position="250"/>
    </location>
</feature>